<dbReference type="EMBL" id="JAKELL010000024">
    <property type="protein sequence ID" value="KAH8992050.1"/>
    <property type="molecule type" value="Genomic_DNA"/>
</dbReference>
<gene>
    <name evidence="5" type="ORF">EDB92DRAFT_1945591</name>
</gene>
<comment type="caution">
    <text evidence="5">The sequence shown here is derived from an EMBL/GenBank/DDBJ whole genome shotgun (WGS) entry which is preliminary data.</text>
</comment>
<dbReference type="PANTHER" id="PTHR11066:SF34">
    <property type="entry name" value="ACYL-COENZYME A THIOESTERASE 8"/>
    <property type="match status" value="1"/>
</dbReference>
<comment type="similarity">
    <text evidence="1">Belongs to the C/M/P thioester hydrolase family.</text>
</comment>
<feature type="domain" description="Acyl-CoA thioesterase-like C-terminal" evidence="4">
    <location>
        <begin position="183"/>
        <end position="306"/>
    </location>
</feature>
<organism evidence="5 6">
    <name type="scientific">Lactarius akahatsu</name>
    <dbReference type="NCBI Taxonomy" id="416441"/>
    <lineage>
        <taxon>Eukaryota</taxon>
        <taxon>Fungi</taxon>
        <taxon>Dikarya</taxon>
        <taxon>Basidiomycota</taxon>
        <taxon>Agaricomycotina</taxon>
        <taxon>Agaricomycetes</taxon>
        <taxon>Russulales</taxon>
        <taxon>Russulaceae</taxon>
        <taxon>Lactarius</taxon>
    </lineage>
</organism>
<dbReference type="Gene3D" id="2.40.160.210">
    <property type="entry name" value="Acyl-CoA thioesterase, double hotdog domain"/>
    <property type="match status" value="1"/>
</dbReference>
<dbReference type="CDD" id="cd03445">
    <property type="entry name" value="Thioesterase_II_repeat2"/>
    <property type="match status" value="1"/>
</dbReference>
<evidence type="ECO:0000259" key="3">
    <source>
        <dbReference type="Pfam" id="PF13622"/>
    </source>
</evidence>
<dbReference type="InterPro" id="IPR049449">
    <property type="entry name" value="TesB_ACOT8-like_N"/>
</dbReference>
<dbReference type="GO" id="GO:0009062">
    <property type="term" value="P:fatty acid catabolic process"/>
    <property type="evidence" value="ECO:0007669"/>
    <property type="project" value="TreeGrafter"/>
</dbReference>
<dbReference type="PANTHER" id="PTHR11066">
    <property type="entry name" value="ACYL-COA THIOESTERASE"/>
    <property type="match status" value="1"/>
</dbReference>
<dbReference type="InterPro" id="IPR049450">
    <property type="entry name" value="ACOT8-like_C"/>
</dbReference>
<dbReference type="GO" id="GO:0047617">
    <property type="term" value="F:fatty acyl-CoA hydrolase activity"/>
    <property type="evidence" value="ECO:0007669"/>
    <property type="project" value="InterPro"/>
</dbReference>
<dbReference type="GO" id="GO:0005782">
    <property type="term" value="C:peroxisomal matrix"/>
    <property type="evidence" value="ECO:0007669"/>
    <property type="project" value="UniProtKB-SubCell"/>
</dbReference>
<dbReference type="InterPro" id="IPR042171">
    <property type="entry name" value="Acyl-CoA_hotdog"/>
</dbReference>
<sequence>MADSDPVDHDQAEPSDISVALDVEQLDLNLYRSRNLFTPYEARGVFGGQVISQALVAATKCVKPEFLLHSLHAYFILSASASVPLLYYVDRLRDGRSYSTRSVRAMQGGRVVFVMLCSFQVPEVWQPSRHWPMPQVPRPEDCENEVDYIRRIASQPSTPKEFRARLLGHAKSREESPISVKPAGIIANKSEGRSTHAYWMKAKMAKQHPAAFQKCILAYITDLHLLSSAVHTAGMRRHAPPGPKALAMASSLDHSLCFYNNNFDCGDWLLYIMTSPVAGMGRAVASGLLYSADGTLLATVNQEGVVRANIRRPSEETPQVKAKM</sequence>
<dbReference type="CDD" id="cd03444">
    <property type="entry name" value="Thioesterase_II_repeat1"/>
    <property type="match status" value="1"/>
</dbReference>
<dbReference type="InterPro" id="IPR029069">
    <property type="entry name" value="HotDog_dom_sf"/>
</dbReference>
<evidence type="ECO:0000313" key="5">
    <source>
        <dbReference type="EMBL" id="KAH8992050.1"/>
    </source>
</evidence>
<dbReference type="Pfam" id="PF13622">
    <property type="entry name" value="4HBT_3"/>
    <property type="match status" value="1"/>
</dbReference>
<dbReference type="AlphaFoldDB" id="A0AAD4LG13"/>
<dbReference type="InterPro" id="IPR003703">
    <property type="entry name" value="Acyl_CoA_thio"/>
</dbReference>
<proteinExistence type="inferred from homology"/>
<dbReference type="Pfam" id="PF20789">
    <property type="entry name" value="4HBT_3C"/>
    <property type="match status" value="1"/>
</dbReference>
<dbReference type="GO" id="GO:0006637">
    <property type="term" value="P:acyl-CoA metabolic process"/>
    <property type="evidence" value="ECO:0007669"/>
    <property type="project" value="InterPro"/>
</dbReference>
<dbReference type="SUPFAM" id="SSF54637">
    <property type="entry name" value="Thioesterase/thiol ester dehydrase-isomerase"/>
    <property type="match status" value="2"/>
</dbReference>
<feature type="domain" description="Acyl-CoA thioesterase-like N-terminal HotDog" evidence="3">
    <location>
        <begin position="44"/>
        <end position="120"/>
    </location>
</feature>
<evidence type="ECO:0000313" key="6">
    <source>
        <dbReference type="Proteomes" id="UP001201163"/>
    </source>
</evidence>
<evidence type="ECO:0000256" key="1">
    <source>
        <dbReference type="ARBA" id="ARBA00006538"/>
    </source>
</evidence>
<name>A0AAD4LG13_9AGAM</name>
<dbReference type="Proteomes" id="UP001201163">
    <property type="component" value="Unassembled WGS sequence"/>
</dbReference>
<reference evidence="5" key="1">
    <citation type="submission" date="2022-01" db="EMBL/GenBank/DDBJ databases">
        <title>Comparative genomics reveals a dynamic genome evolution in the ectomycorrhizal milk-cap (Lactarius) mushrooms.</title>
        <authorList>
            <consortium name="DOE Joint Genome Institute"/>
            <person name="Lebreton A."/>
            <person name="Tang N."/>
            <person name="Kuo A."/>
            <person name="LaButti K."/>
            <person name="Drula E."/>
            <person name="Barry K."/>
            <person name="Clum A."/>
            <person name="Lipzen A."/>
            <person name="Mousain D."/>
            <person name="Ng V."/>
            <person name="Wang R."/>
            <person name="Wang X."/>
            <person name="Dai Y."/>
            <person name="Henrissat B."/>
            <person name="Grigoriev I.V."/>
            <person name="Guerin-Laguette A."/>
            <person name="Yu F."/>
            <person name="Martin F.M."/>
        </authorList>
    </citation>
    <scope>NUCLEOTIDE SEQUENCE</scope>
    <source>
        <strain evidence="5">QP</strain>
    </source>
</reference>
<evidence type="ECO:0000259" key="4">
    <source>
        <dbReference type="Pfam" id="PF20789"/>
    </source>
</evidence>
<protein>
    <submittedName>
        <fullName evidence="5">Thioesterase II</fullName>
    </submittedName>
</protein>
<evidence type="ECO:0000256" key="2">
    <source>
        <dbReference type="ARBA" id="ARBA00022801"/>
    </source>
</evidence>
<keyword evidence="2" id="KW-0378">Hydrolase</keyword>
<accession>A0AAD4LG13</accession>
<keyword evidence="6" id="KW-1185">Reference proteome</keyword>